<evidence type="ECO:0000259" key="2">
    <source>
        <dbReference type="Pfam" id="PF22879"/>
    </source>
</evidence>
<dbReference type="Pfam" id="PF10592">
    <property type="entry name" value="AIPR"/>
    <property type="match status" value="1"/>
</dbReference>
<gene>
    <name evidence="3" type="ORF">J6TS1_39750</name>
</gene>
<feature type="domain" description="Abortive phage infection protein C-terminal" evidence="1">
    <location>
        <begin position="237"/>
        <end position="554"/>
    </location>
</feature>
<feature type="domain" description="Abortive infection phage resistance protein N-terminal" evidence="2">
    <location>
        <begin position="30"/>
        <end position="184"/>
    </location>
</feature>
<dbReference type="RefSeq" id="WP_213021233.1">
    <property type="nucleotide sequence ID" value="NZ_BORJ01000012.1"/>
</dbReference>
<name>A0ABQ4L1N0_SIMTE</name>
<dbReference type="EMBL" id="BORJ01000012">
    <property type="protein sequence ID" value="GIN98105.1"/>
    <property type="molecule type" value="Genomic_DNA"/>
</dbReference>
<evidence type="ECO:0000313" key="4">
    <source>
        <dbReference type="Proteomes" id="UP000680670"/>
    </source>
</evidence>
<proteinExistence type="predicted"/>
<dbReference type="InterPro" id="IPR018891">
    <property type="entry name" value="AIPR_C"/>
</dbReference>
<keyword evidence="4" id="KW-1185">Reference proteome</keyword>
<sequence>MIKIEEFHHNFMQDIFATADSRSLFYKDSFFETVSDELISTGEIPDNLTSAYYQYLKGRSPMEAHGFAYDDEREILYVITSAFFQEDMAIETLSSKIIEQKLKRARNFIIKSASNLYLDLEETSDEFVMSYFIFDKLQNKKISRIKVILLSDGRISRSYKPIILDNINDISFEAIIVDIEYLYNNYNAQNADSTFTVDVQLPCLPVQTGTEKYQSFLTYITGDQVFNIYDRYGKRLLEQNIRTFLQFKGGVNKGIRNTIDGAPYMFFAYNNGITATASAVEVNERNEIIRIHNLQIVNGGQTTSAIYAAKKNYKADISDVVVQMKLSVVNEATEHLDFVSKVAEYANTQNKVNKSDFFSNSPFHKDFKLYSKSTWTPSQTQERHRWFYERVRGEYLNEQAYMSKTEKRKFELSFPRSKKVEKTFLARSEMAWLQKPDIVSKGGQSSFAAFAEHINNELEKNQLSITEKYFKDAISRIIIFKSLEQIVSNASWYHGGFRANIVAYTVSYFSHYIDEVKKHFDFNAIWEVQSIPDDLYSQFLVLCEQVFNIITNPPMGHGNPSQWSKKRHCWEQIRDSNLQFDIPLKYLIDKQTHSYILREERNQKKMDKSIEAQTLVVSIDYSSWKKVYEYYCVPENRGSISTISFNILGNMAKGKIPVPSYKQAEFLYDAYNQALEEGLVL</sequence>
<evidence type="ECO:0000313" key="3">
    <source>
        <dbReference type="EMBL" id="GIN98105.1"/>
    </source>
</evidence>
<dbReference type="Proteomes" id="UP000680670">
    <property type="component" value="Unassembled WGS sequence"/>
</dbReference>
<organism evidence="3 4">
    <name type="scientific">Siminovitchia terrae</name>
    <name type="common">Bacillus terrae</name>
    <dbReference type="NCBI Taxonomy" id="1914933"/>
    <lineage>
        <taxon>Bacteria</taxon>
        <taxon>Bacillati</taxon>
        <taxon>Bacillota</taxon>
        <taxon>Bacilli</taxon>
        <taxon>Bacillales</taxon>
        <taxon>Bacillaceae</taxon>
        <taxon>Siminovitchia</taxon>
    </lineage>
</organism>
<evidence type="ECO:0000259" key="1">
    <source>
        <dbReference type="Pfam" id="PF10592"/>
    </source>
</evidence>
<dbReference type="Pfam" id="PF22879">
    <property type="entry name" value="AIPR_N"/>
    <property type="match status" value="1"/>
</dbReference>
<accession>A0ABQ4L1N0</accession>
<evidence type="ECO:0008006" key="5">
    <source>
        <dbReference type="Google" id="ProtNLM"/>
    </source>
</evidence>
<reference evidence="3 4" key="1">
    <citation type="submission" date="2021-03" db="EMBL/GenBank/DDBJ databases">
        <title>Antimicrobial resistance genes in bacteria isolated from Japanese honey, and their potential for conferring macrolide and lincosamide resistance in the American foulbrood pathogen Paenibacillus larvae.</title>
        <authorList>
            <person name="Okamoto M."/>
            <person name="Kumagai M."/>
            <person name="Kanamori H."/>
            <person name="Takamatsu D."/>
        </authorList>
    </citation>
    <scope>NUCLEOTIDE SEQUENCE [LARGE SCALE GENOMIC DNA]</scope>
    <source>
        <strain evidence="3 4">J6TS1</strain>
    </source>
</reference>
<comment type="caution">
    <text evidence="3">The sequence shown here is derived from an EMBL/GenBank/DDBJ whole genome shotgun (WGS) entry which is preliminary data.</text>
</comment>
<dbReference type="InterPro" id="IPR055101">
    <property type="entry name" value="AIPR_N"/>
</dbReference>
<protein>
    <recommendedName>
        <fullName evidence="5">Abortive phage infection protein</fullName>
    </recommendedName>
</protein>